<keyword evidence="2" id="KW-1185">Reference proteome</keyword>
<dbReference type="RefSeq" id="WP_148568236.1">
    <property type="nucleotide sequence ID" value="NZ_RXYA01000015.1"/>
</dbReference>
<sequence length="165" mass="19437">MSENKNYKQILDNFYDYLFGVIKLHREMIPKLKDELMLIQSGSLDELSINLNHQQLFIYQTKNFTEDVAGYMNELNLTGKNLSEVIKQLPMDEQLRFDELLSQFEKTSREIQFYKEKCQTLLEMKLHQVKKNIAQSKLKSDKTTYQEDGTEVGSINLPRAFEKSI</sequence>
<dbReference type="OrthoDB" id="1778022at2"/>
<comment type="caution">
    <text evidence="1">The sequence shown here is derived from an EMBL/GenBank/DDBJ whole genome shotgun (WGS) entry which is preliminary data.</text>
</comment>
<reference evidence="1" key="1">
    <citation type="submission" date="2019-10" db="EMBL/GenBank/DDBJ databases">
        <authorList>
            <person name="Ross D.E."/>
            <person name="Gulliver D."/>
        </authorList>
    </citation>
    <scope>NUCLEOTIDE SEQUENCE</scope>
    <source>
        <strain evidence="1">DER-2019</strain>
    </source>
</reference>
<evidence type="ECO:0000313" key="2">
    <source>
        <dbReference type="Proteomes" id="UP000616595"/>
    </source>
</evidence>
<dbReference type="GO" id="GO:0044780">
    <property type="term" value="P:bacterial-type flagellum assembly"/>
    <property type="evidence" value="ECO:0007669"/>
    <property type="project" value="InterPro"/>
</dbReference>
<name>A0A923I3Y6_9FIRM</name>
<gene>
    <name evidence="1" type="ORF">GH810_09945</name>
</gene>
<accession>A0A923I3Y6</accession>
<organism evidence="1 2">
    <name type="scientific">Acetobacterium paludosum</name>
    <dbReference type="NCBI Taxonomy" id="52693"/>
    <lineage>
        <taxon>Bacteria</taxon>
        <taxon>Bacillati</taxon>
        <taxon>Bacillota</taxon>
        <taxon>Clostridia</taxon>
        <taxon>Eubacteriales</taxon>
        <taxon>Eubacteriaceae</taxon>
        <taxon>Acetobacterium</taxon>
    </lineage>
</organism>
<dbReference type="Pfam" id="PF05130">
    <property type="entry name" value="FlgN"/>
    <property type="match status" value="1"/>
</dbReference>
<evidence type="ECO:0008006" key="3">
    <source>
        <dbReference type="Google" id="ProtNLM"/>
    </source>
</evidence>
<dbReference type="Proteomes" id="UP000616595">
    <property type="component" value="Unassembled WGS sequence"/>
</dbReference>
<dbReference type="AlphaFoldDB" id="A0A923I3Y6"/>
<dbReference type="InterPro" id="IPR007809">
    <property type="entry name" value="FlgN-like"/>
</dbReference>
<protein>
    <recommendedName>
        <fullName evidence="3">Flagellar protein FlgN</fullName>
    </recommendedName>
</protein>
<proteinExistence type="predicted"/>
<reference evidence="1" key="2">
    <citation type="submission" date="2020-10" db="EMBL/GenBank/DDBJ databases">
        <title>Comparative genomics of the Acetobacterium genus.</title>
        <authorList>
            <person name="Marshall C."/>
            <person name="May H."/>
            <person name="Norman S."/>
        </authorList>
    </citation>
    <scope>NUCLEOTIDE SEQUENCE</scope>
    <source>
        <strain evidence="1">DER-2019</strain>
    </source>
</reference>
<dbReference type="EMBL" id="WJBD01000011">
    <property type="protein sequence ID" value="MBC3888630.1"/>
    <property type="molecule type" value="Genomic_DNA"/>
</dbReference>
<evidence type="ECO:0000313" key="1">
    <source>
        <dbReference type="EMBL" id="MBC3888630.1"/>
    </source>
</evidence>
<dbReference type="Gene3D" id="1.20.58.300">
    <property type="entry name" value="FlgN-like"/>
    <property type="match status" value="1"/>
</dbReference>